<dbReference type="RefSeq" id="WP_367966653.1">
    <property type="nucleotide sequence ID" value="NZ_JBAKFJ010000001.1"/>
</dbReference>
<name>A0ABV3SA13_9GAMM</name>
<dbReference type="InterPro" id="IPR043165">
    <property type="entry name" value="TruD_insert_sf"/>
</dbReference>
<evidence type="ECO:0000256" key="4">
    <source>
        <dbReference type="HAMAP-Rule" id="MF_01082"/>
    </source>
</evidence>
<accession>A0ABV3SA13</accession>
<comment type="catalytic activity">
    <reaction evidence="4">
        <text>uridine(13) in tRNA = pseudouridine(13) in tRNA</text>
        <dbReference type="Rhea" id="RHEA:42540"/>
        <dbReference type="Rhea" id="RHEA-COMP:10105"/>
        <dbReference type="Rhea" id="RHEA-COMP:10106"/>
        <dbReference type="ChEBI" id="CHEBI:65314"/>
        <dbReference type="ChEBI" id="CHEBI:65315"/>
        <dbReference type="EC" id="5.4.99.27"/>
    </reaction>
</comment>
<dbReference type="PANTHER" id="PTHR47811">
    <property type="entry name" value="TRNA PSEUDOURIDINE SYNTHASE D"/>
    <property type="match status" value="1"/>
</dbReference>
<comment type="similarity">
    <text evidence="1 4">Belongs to the pseudouridine synthase TruD family.</text>
</comment>
<dbReference type="SUPFAM" id="SSF55120">
    <property type="entry name" value="Pseudouridine synthase"/>
    <property type="match status" value="1"/>
</dbReference>
<organism evidence="6 7">
    <name type="scientific">Spiribacter onubensis</name>
    <dbReference type="NCBI Taxonomy" id="3122420"/>
    <lineage>
        <taxon>Bacteria</taxon>
        <taxon>Pseudomonadati</taxon>
        <taxon>Pseudomonadota</taxon>
        <taxon>Gammaproteobacteria</taxon>
        <taxon>Chromatiales</taxon>
        <taxon>Ectothiorhodospiraceae</taxon>
        <taxon>Spiribacter</taxon>
    </lineage>
</organism>
<dbReference type="InterPro" id="IPR011760">
    <property type="entry name" value="PsdUridine_synth_TruD_insert"/>
</dbReference>
<dbReference type="Gene3D" id="3.30.2340.10">
    <property type="entry name" value="TruD, insertion domain"/>
    <property type="match status" value="1"/>
</dbReference>
<dbReference type="InterPro" id="IPR001656">
    <property type="entry name" value="PsdUridine_synth_TruD"/>
</dbReference>
<dbReference type="InterPro" id="IPR042214">
    <property type="entry name" value="TruD_catalytic"/>
</dbReference>
<evidence type="ECO:0000313" key="6">
    <source>
        <dbReference type="EMBL" id="MEX0386175.1"/>
    </source>
</evidence>
<keyword evidence="3 4" id="KW-0413">Isomerase</keyword>
<keyword evidence="7" id="KW-1185">Reference proteome</keyword>
<gene>
    <name evidence="4" type="primary">truD</name>
    <name evidence="6" type="ORF">V6X64_04070</name>
</gene>
<evidence type="ECO:0000256" key="3">
    <source>
        <dbReference type="ARBA" id="ARBA00023235"/>
    </source>
</evidence>
<dbReference type="EMBL" id="JBAKFJ010000001">
    <property type="protein sequence ID" value="MEX0386175.1"/>
    <property type="molecule type" value="Genomic_DNA"/>
</dbReference>
<evidence type="ECO:0000256" key="2">
    <source>
        <dbReference type="ARBA" id="ARBA00022694"/>
    </source>
</evidence>
<dbReference type="InterPro" id="IPR020103">
    <property type="entry name" value="PsdUridine_synth_cat_dom_sf"/>
</dbReference>
<evidence type="ECO:0000259" key="5">
    <source>
        <dbReference type="PROSITE" id="PS50984"/>
    </source>
</evidence>
<evidence type="ECO:0000313" key="7">
    <source>
        <dbReference type="Proteomes" id="UP001556653"/>
    </source>
</evidence>
<sequence>MTGLPEWSRAWGEPVGHARVAVRPEDFRVDERLGFAPAGEGPHLLVRVRKRRLSTARAMQALAGHWQVERRQMGHAGRKDRHALTTQWLSVPWPPGASLPPTGSIPLDQEPDARLEVIGVTRHRRKLPVGALAGNDFQLTLRDVEASADALRTRVVTIARYGVPNYFGPQRFGRDGDNLVRARRWFAGEAGPRSRNDRSMLLSAARAAAFNAILDDRVQAGDWCGAEPGEILTLDGRGSVFMAESGDLRHNRLRAAGLRVHPTGALPGSPGRSLAPPPSLAARERAVLQDWDDLVEGLVDKRLEAARRALRLSVRALAVRCLDGRTWRLSFRLMRGAYATAVLRELVEWGDD</sequence>
<dbReference type="InterPro" id="IPR020119">
    <property type="entry name" value="PsdUridine_synth_TruD_CS"/>
</dbReference>
<dbReference type="EC" id="5.4.99.27" evidence="4"/>
<protein>
    <recommendedName>
        <fullName evidence="4">tRNA pseudouridine synthase D</fullName>
        <ecNumber evidence="4">5.4.99.27</ecNumber>
    </recommendedName>
    <alternativeName>
        <fullName evidence="4">tRNA pseudouridine(13) synthase</fullName>
    </alternativeName>
    <alternativeName>
        <fullName evidence="4">tRNA pseudouridylate synthase D</fullName>
    </alternativeName>
    <alternativeName>
        <fullName evidence="4">tRNA-uridine isomerase D</fullName>
    </alternativeName>
</protein>
<dbReference type="InterPro" id="IPR050170">
    <property type="entry name" value="TruD_pseudoU_synthase"/>
</dbReference>
<dbReference type="Pfam" id="PF01142">
    <property type="entry name" value="TruD"/>
    <property type="match status" value="2"/>
</dbReference>
<comment type="caution">
    <text evidence="6">The sequence shown here is derived from an EMBL/GenBank/DDBJ whole genome shotgun (WGS) entry which is preliminary data.</text>
</comment>
<dbReference type="Proteomes" id="UP001556653">
    <property type="component" value="Unassembled WGS sequence"/>
</dbReference>
<dbReference type="Gene3D" id="3.30.2350.20">
    <property type="entry name" value="TruD, catalytic domain"/>
    <property type="match status" value="1"/>
</dbReference>
<dbReference type="PROSITE" id="PS01268">
    <property type="entry name" value="UPF0024"/>
    <property type="match status" value="1"/>
</dbReference>
<feature type="active site" description="Nucleophile" evidence="4">
    <location>
        <position position="80"/>
    </location>
</feature>
<evidence type="ECO:0000256" key="1">
    <source>
        <dbReference type="ARBA" id="ARBA00007953"/>
    </source>
</evidence>
<dbReference type="HAMAP" id="MF_01082">
    <property type="entry name" value="TruD"/>
    <property type="match status" value="1"/>
</dbReference>
<dbReference type="PROSITE" id="PS50984">
    <property type="entry name" value="TRUD"/>
    <property type="match status" value="1"/>
</dbReference>
<feature type="domain" description="TRUD" evidence="5">
    <location>
        <begin position="162"/>
        <end position="312"/>
    </location>
</feature>
<comment type="function">
    <text evidence="4">Responsible for synthesis of pseudouridine from uracil-13 in transfer RNAs.</text>
</comment>
<reference evidence="6 7" key="1">
    <citation type="submission" date="2024-02" db="EMBL/GenBank/DDBJ databases">
        <title>New especies of Spiribacter isolated from saline water.</title>
        <authorList>
            <person name="Leon M.J."/>
            <person name="De La Haba R."/>
            <person name="Sanchez-Porro C."/>
            <person name="Ventosa A."/>
        </authorList>
    </citation>
    <scope>NUCLEOTIDE SEQUENCE [LARGE SCALE GENOMIC DNA]</scope>
    <source>
        <strain evidence="7">ag22IC4-227</strain>
    </source>
</reference>
<dbReference type="PANTHER" id="PTHR47811:SF1">
    <property type="entry name" value="TRNA PSEUDOURIDINE SYNTHASE D"/>
    <property type="match status" value="1"/>
</dbReference>
<keyword evidence="2 4" id="KW-0819">tRNA processing</keyword>
<proteinExistence type="inferred from homology"/>